<feature type="compositionally biased region" description="Polar residues" evidence="1">
    <location>
        <begin position="249"/>
        <end position="263"/>
    </location>
</feature>
<gene>
    <name evidence="2" type="ORF">IM811_009942</name>
</gene>
<evidence type="ECO:0008006" key="4">
    <source>
        <dbReference type="Google" id="ProtNLM"/>
    </source>
</evidence>
<sequence length="383" mass="43086">MTNEMLTSGDDDLTLAVPTTMIWVCGRWTLIFHTDMGSHDPVEVRTSFLDVLHLLDFNIFYPNCHNFPLFSLEQDGTFQPIITVYVLPLLIHYPLSMIIANLCIFALLKDFQYIAPNHLLIQVPGREHSWFIEIPLSPLRPLTSSYLSILNASVPDYNNSSVGLSNLLDPRLLEGTQGQLALPQADVSNASSACFQPWGAAQESQDSMTEHDKLGLNPFGPAYSLMGQKYIEFPQCPPSSPVRHGSPETIHSTSPPSDASIEQSIGKLRRRRACSSVVSRRAGHLRPSRAAKKRTMPSPPPRGHFKVSRQDRFMVPYDSDLRDELLIRGRLMGFSYSEIKESAGMPDALATLRGRYQFLLRKMVQEDLKKRDDEKDSDGKNKE</sequence>
<evidence type="ECO:0000313" key="2">
    <source>
        <dbReference type="EMBL" id="KAF9754501.1"/>
    </source>
</evidence>
<protein>
    <recommendedName>
        <fullName evidence="4">Myb-like domain-containing protein</fullName>
    </recommendedName>
</protein>
<evidence type="ECO:0000256" key="1">
    <source>
        <dbReference type="SAM" id="MobiDB-lite"/>
    </source>
</evidence>
<feature type="region of interest" description="Disordered" evidence="1">
    <location>
        <begin position="237"/>
        <end position="266"/>
    </location>
</feature>
<dbReference type="EMBL" id="JADCTT010000003">
    <property type="protein sequence ID" value="KAF9754501.1"/>
    <property type="molecule type" value="Genomic_DNA"/>
</dbReference>
<evidence type="ECO:0000313" key="3">
    <source>
        <dbReference type="Proteomes" id="UP000616885"/>
    </source>
</evidence>
<feature type="compositionally biased region" description="Basic residues" evidence="1">
    <location>
        <begin position="281"/>
        <end position="295"/>
    </location>
</feature>
<dbReference type="AlphaFoldDB" id="A0A8H7TRM1"/>
<proteinExistence type="predicted"/>
<dbReference type="Proteomes" id="UP000616885">
    <property type="component" value="Unassembled WGS sequence"/>
</dbReference>
<name>A0A8H7TRM1_BIOOC</name>
<organism evidence="2 3">
    <name type="scientific">Bionectria ochroleuca</name>
    <name type="common">Gliocladium roseum</name>
    <dbReference type="NCBI Taxonomy" id="29856"/>
    <lineage>
        <taxon>Eukaryota</taxon>
        <taxon>Fungi</taxon>
        <taxon>Dikarya</taxon>
        <taxon>Ascomycota</taxon>
        <taxon>Pezizomycotina</taxon>
        <taxon>Sordariomycetes</taxon>
        <taxon>Hypocreomycetidae</taxon>
        <taxon>Hypocreales</taxon>
        <taxon>Bionectriaceae</taxon>
        <taxon>Clonostachys</taxon>
    </lineage>
</organism>
<reference evidence="2" key="1">
    <citation type="submission" date="2020-10" db="EMBL/GenBank/DDBJ databases">
        <title>High-Quality Genome Resource of Clonostachys rosea strain S41 by Oxford Nanopore Long-Read Sequencing.</title>
        <authorList>
            <person name="Wang H."/>
        </authorList>
    </citation>
    <scope>NUCLEOTIDE SEQUENCE</scope>
    <source>
        <strain evidence="2">S41</strain>
    </source>
</reference>
<feature type="region of interest" description="Disordered" evidence="1">
    <location>
        <begin position="280"/>
        <end position="305"/>
    </location>
</feature>
<comment type="caution">
    <text evidence="2">The sequence shown here is derived from an EMBL/GenBank/DDBJ whole genome shotgun (WGS) entry which is preliminary data.</text>
</comment>
<accession>A0A8H7TRM1</accession>